<dbReference type="GO" id="GO:0016757">
    <property type="term" value="F:glycosyltransferase activity"/>
    <property type="evidence" value="ECO:0007669"/>
    <property type="project" value="InterPro"/>
</dbReference>
<dbReference type="RefSeq" id="WP_145651775.1">
    <property type="nucleotide sequence ID" value="NZ_VLLB01000009.1"/>
</dbReference>
<evidence type="ECO:0000313" key="2">
    <source>
        <dbReference type="EMBL" id="TWI62176.1"/>
    </source>
</evidence>
<name>A0A562R1C1_9BURK</name>
<dbReference type="Proteomes" id="UP000318431">
    <property type="component" value="Unassembled WGS sequence"/>
</dbReference>
<accession>A0A562R1C1</accession>
<dbReference type="EMBL" id="VLLB01000009">
    <property type="protein sequence ID" value="TWI62176.1"/>
    <property type="molecule type" value="Genomic_DNA"/>
</dbReference>
<reference evidence="2 3" key="1">
    <citation type="journal article" date="2015" name="Stand. Genomic Sci.">
        <title>Genomic Encyclopedia of Bacterial and Archaeal Type Strains, Phase III: the genomes of soil and plant-associated and newly described type strains.</title>
        <authorList>
            <person name="Whitman W.B."/>
            <person name="Woyke T."/>
            <person name="Klenk H.P."/>
            <person name="Zhou Y."/>
            <person name="Lilburn T.G."/>
            <person name="Beck B.J."/>
            <person name="De Vos P."/>
            <person name="Vandamme P."/>
            <person name="Eisen J.A."/>
            <person name="Garrity G."/>
            <person name="Hugenholtz P."/>
            <person name="Kyrpides N.C."/>
        </authorList>
    </citation>
    <scope>NUCLEOTIDE SEQUENCE [LARGE SCALE GENOMIC DNA]</scope>
    <source>
        <strain evidence="2 3">CGMCC 1.10822</strain>
    </source>
</reference>
<dbReference type="CDD" id="cd03801">
    <property type="entry name" value="GT4_PimA-like"/>
    <property type="match status" value="1"/>
</dbReference>
<organism evidence="2 3">
    <name type="scientific">Pseudoduganella lurida</name>
    <dbReference type="NCBI Taxonomy" id="1036180"/>
    <lineage>
        <taxon>Bacteria</taxon>
        <taxon>Pseudomonadati</taxon>
        <taxon>Pseudomonadota</taxon>
        <taxon>Betaproteobacteria</taxon>
        <taxon>Burkholderiales</taxon>
        <taxon>Oxalobacteraceae</taxon>
        <taxon>Telluria group</taxon>
        <taxon>Pseudoduganella</taxon>
    </lineage>
</organism>
<sequence length="448" mass="48968">MCDFPRFAVLTIGSGGFLGSTVRDITLANALHQRGYAVSVYWMLETSGELVDDGIGQRMLCHGSRYHFRRPSLLLDRGLGPLLFLVPKARRVATVQRSAGYVHRLLEHLIGAQFGPRGEPDLARRLARYLKRDCITHLLLSFASLGPLALQARRHGGHAFDYLVTFQGDEQFAQYARTAGVFPAFRDGVNTALRASRWPAVAVSSDYVDRLVEELSLPRAAMQVVYNGVDLAATAAAPFAMLQQAFPGLREEVPIVLYLGRQDVEKGIDLLLYAVRLLAARQVPLQLVVCGSTALGQGYRNVLAAMGTHLGLQFHHGGAVSHALRQALYAHSHCVVYPSINREPFGLVVAEAMGQGTPVLVPDYGGVGEVIRDRKKAGGLTFRTWDSGDLARQLERLLSDRVLHATLARDARSVAQRFSVDAMTQGVLAHMQLAARPLAPGREALHVT</sequence>
<keyword evidence="2" id="KW-0808">Transferase</keyword>
<evidence type="ECO:0000313" key="3">
    <source>
        <dbReference type="Proteomes" id="UP000318431"/>
    </source>
</evidence>
<keyword evidence="3" id="KW-1185">Reference proteome</keyword>
<dbReference type="PANTHER" id="PTHR12526">
    <property type="entry name" value="GLYCOSYLTRANSFERASE"/>
    <property type="match status" value="1"/>
</dbReference>
<protein>
    <submittedName>
        <fullName evidence="2">Glycosyltransferase involved in cell wall biosynthesis</fullName>
    </submittedName>
</protein>
<dbReference type="AlphaFoldDB" id="A0A562R1C1"/>
<dbReference type="OrthoDB" id="8779556at2"/>
<dbReference type="InterPro" id="IPR001296">
    <property type="entry name" value="Glyco_trans_1"/>
</dbReference>
<evidence type="ECO:0000259" key="1">
    <source>
        <dbReference type="Pfam" id="PF00534"/>
    </source>
</evidence>
<feature type="domain" description="Glycosyl transferase family 1" evidence="1">
    <location>
        <begin position="247"/>
        <end position="412"/>
    </location>
</feature>
<dbReference type="Gene3D" id="3.40.50.2000">
    <property type="entry name" value="Glycogen Phosphorylase B"/>
    <property type="match status" value="2"/>
</dbReference>
<gene>
    <name evidence="2" type="ORF">IP91_04285</name>
</gene>
<comment type="caution">
    <text evidence="2">The sequence shown here is derived from an EMBL/GenBank/DDBJ whole genome shotgun (WGS) entry which is preliminary data.</text>
</comment>
<dbReference type="Pfam" id="PF00534">
    <property type="entry name" value="Glycos_transf_1"/>
    <property type="match status" value="1"/>
</dbReference>
<dbReference type="PANTHER" id="PTHR12526:SF635">
    <property type="entry name" value="GLYCOSYL TRANSFERASE GROUP 1"/>
    <property type="match status" value="1"/>
</dbReference>
<proteinExistence type="predicted"/>
<dbReference type="SUPFAM" id="SSF53756">
    <property type="entry name" value="UDP-Glycosyltransferase/glycogen phosphorylase"/>
    <property type="match status" value="1"/>
</dbReference>